<feature type="transmembrane region" description="Helical" evidence="10">
    <location>
        <begin position="193"/>
        <end position="214"/>
    </location>
</feature>
<evidence type="ECO:0000256" key="5">
    <source>
        <dbReference type="ARBA" id="ARBA00022692"/>
    </source>
</evidence>
<proteinExistence type="predicted"/>
<evidence type="ECO:0000256" key="1">
    <source>
        <dbReference type="ARBA" id="ARBA00004651"/>
    </source>
</evidence>
<evidence type="ECO:0000256" key="2">
    <source>
        <dbReference type="ARBA" id="ARBA00022448"/>
    </source>
</evidence>
<dbReference type="Pfam" id="PF01554">
    <property type="entry name" value="MatE"/>
    <property type="match status" value="2"/>
</dbReference>
<evidence type="ECO:0000313" key="11">
    <source>
        <dbReference type="EMBL" id="EEB26555.1"/>
    </source>
</evidence>
<dbReference type="GO" id="GO:0015297">
    <property type="term" value="F:antiporter activity"/>
    <property type="evidence" value="ECO:0007669"/>
    <property type="project" value="UniProtKB-KW"/>
</dbReference>
<dbReference type="NCBIfam" id="TIGR00797">
    <property type="entry name" value="matE"/>
    <property type="match status" value="1"/>
</dbReference>
<name>B6VUP0_9BACT</name>
<keyword evidence="8 10" id="KW-0472">Membrane</keyword>
<dbReference type="EMBL" id="ABWZ01000016">
    <property type="protein sequence ID" value="EEB26555.1"/>
    <property type="molecule type" value="Genomic_DNA"/>
</dbReference>
<evidence type="ECO:0000256" key="4">
    <source>
        <dbReference type="ARBA" id="ARBA00022475"/>
    </source>
</evidence>
<keyword evidence="2" id="KW-0813">Transport</keyword>
<evidence type="ECO:0000256" key="9">
    <source>
        <dbReference type="ARBA" id="ARBA00031636"/>
    </source>
</evidence>
<keyword evidence="4" id="KW-1003">Cell membrane</keyword>
<evidence type="ECO:0000256" key="8">
    <source>
        <dbReference type="ARBA" id="ARBA00023136"/>
    </source>
</evidence>
<feature type="transmembrane region" description="Helical" evidence="10">
    <location>
        <begin position="125"/>
        <end position="151"/>
    </location>
</feature>
<dbReference type="PANTHER" id="PTHR43298:SF2">
    <property type="entry name" value="FMN_FAD EXPORTER YEEO-RELATED"/>
    <property type="match status" value="1"/>
</dbReference>
<gene>
    <name evidence="11" type="ORF">BACDOR_00998</name>
</gene>
<dbReference type="PIRSF" id="PIRSF006603">
    <property type="entry name" value="DinF"/>
    <property type="match status" value="1"/>
</dbReference>
<keyword evidence="3" id="KW-0050">Antiport</keyword>
<dbReference type="AlphaFoldDB" id="B6VUP0"/>
<evidence type="ECO:0000256" key="3">
    <source>
        <dbReference type="ARBA" id="ARBA00022449"/>
    </source>
</evidence>
<dbReference type="Proteomes" id="UP000004849">
    <property type="component" value="Unassembled WGS sequence"/>
</dbReference>
<feature type="transmembrane region" description="Helical" evidence="10">
    <location>
        <begin position="44"/>
        <end position="65"/>
    </location>
</feature>
<dbReference type="HOGENOM" id="CLU_012893_5_3_10"/>
<dbReference type="InterPro" id="IPR050222">
    <property type="entry name" value="MATE_MdtK"/>
</dbReference>
<evidence type="ECO:0000256" key="7">
    <source>
        <dbReference type="ARBA" id="ARBA00023065"/>
    </source>
</evidence>
<dbReference type="PANTHER" id="PTHR43298">
    <property type="entry name" value="MULTIDRUG RESISTANCE PROTEIN NORM-RELATED"/>
    <property type="match status" value="1"/>
</dbReference>
<keyword evidence="7" id="KW-0406">Ion transport</keyword>
<keyword evidence="5 10" id="KW-0812">Transmembrane</keyword>
<protein>
    <recommendedName>
        <fullName evidence="9">Multidrug-efflux transporter</fullName>
    </recommendedName>
</protein>
<comment type="subcellular location">
    <subcellularLocation>
        <location evidence="1">Cell membrane</location>
        <topology evidence="1">Multi-pass membrane protein</topology>
    </subcellularLocation>
</comment>
<organism evidence="11 12">
    <name type="scientific">Phocaeicola dorei DSM 17855</name>
    <dbReference type="NCBI Taxonomy" id="483217"/>
    <lineage>
        <taxon>Bacteria</taxon>
        <taxon>Pseudomonadati</taxon>
        <taxon>Bacteroidota</taxon>
        <taxon>Bacteroidia</taxon>
        <taxon>Bacteroidales</taxon>
        <taxon>Bacteroidaceae</taxon>
        <taxon>Phocaeicola</taxon>
    </lineage>
</organism>
<reference evidence="11 12" key="2">
    <citation type="submission" date="2008-10" db="EMBL/GenBank/DDBJ databases">
        <authorList>
            <person name="Fulton L."/>
            <person name="Clifton S."/>
            <person name="Fulton B."/>
            <person name="Xu J."/>
            <person name="Minx P."/>
            <person name="Pepin K.H."/>
            <person name="Johnson M."/>
            <person name="Thiruvilangam P."/>
            <person name="Bhonagiri V."/>
            <person name="Nash W.E."/>
            <person name="Mardis E.R."/>
            <person name="Wilson R.K."/>
        </authorList>
    </citation>
    <scope>NUCLEOTIDE SEQUENCE [LARGE SCALE GENOMIC DNA]</scope>
    <source>
        <strain evidence="11 12">DSM 17855</strain>
    </source>
</reference>
<dbReference type="GO" id="GO:0006811">
    <property type="term" value="P:monoatomic ion transport"/>
    <property type="evidence" value="ECO:0007669"/>
    <property type="project" value="UniProtKB-KW"/>
</dbReference>
<accession>B6VUP0</accession>
<dbReference type="InterPro" id="IPR048279">
    <property type="entry name" value="MdtK-like"/>
</dbReference>
<feature type="transmembrane region" description="Helical" evidence="10">
    <location>
        <begin position="163"/>
        <end position="181"/>
    </location>
</feature>
<feature type="transmembrane region" description="Helical" evidence="10">
    <location>
        <begin position="362"/>
        <end position="382"/>
    </location>
</feature>
<feature type="transmembrane region" description="Helical" evidence="10">
    <location>
        <begin position="234"/>
        <end position="257"/>
    </location>
</feature>
<feature type="transmembrane region" description="Helical" evidence="10">
    <location>
        <begin position="77"/>
        <end position="104"/>
    </location>
</feature>
<evidence type="ECO:0000256" key="10">
    <source>
        <dbReference type="SAM" id="Phobius"/>
    </source>
</evidence>
<keyword evidence="6 10" id="KW-1133">Transmembrane helix</keyword>
<dbReference type="CDD" id="cd13137">
    <property type="entry name" value="MATE_NorM_like"/>
    <property type="match status" value="1"/>
</dbReference>
<reference evidence="11 12" key="1">
    <citation type="submission" date="2008-10" db="EMBL/GenBank/DDBJ databases">
        <title>Draft genome sequence of Bacteroides dorei (DSM 17855).</title>
        <authorList>
            <person name="Sudarsanam P."/>
            <person name="Ley R."/>
            <person name="Guruge J."/>
            <person name="Turnbaugh P.J."/>
            <person name="Mahowald M."/>
            <person name="Liep D."/>
            <person name="Gordon J."/>
        </authorList>
    </citation>
    <scope>NUCLEOTIDE SEQUENCE [LARGE SCALE GENOMIC DNA]</scope>
    <source>
        <strain evidence="11 12">DSM 17855</strain>
    </source>
</reference>
<dbReference type="GO" id="GO:0005886">
    <property type="term" value="C:plasma membrane"/>
    <property type="evidence" value="ECO:0007669"/>
    <property type="project" value="UniProtKB-SubCell"/>
</dbReference>
<dbReference type="InterPro" id="IPR002528">
    <property type="entry name" value="MATE_fam"/>
</dbReference>
<dbReference type="GO" id="GO:0042910">
    <property type="term" value="F:xenobiotic transmembrane transporter activity"/>
    <property type="evidence" value="ECO:0007669"/>
    <property type="project" value="InterPro"/>
</dbReference>
<evidence type="ECO:0000313" key="12">
    <source>
        <dbReference type="Proteomes" id="UP000004849"/>
    </source>
</evidence>
<feature type="transmembrane region" description="Helical" evidence="10">
    <location>
        <begin position="459"/>
        <end position="480"/>
    </location>
</feature>
<evidence type="ECO:0000256" key="6">
    <source>
        <dbReference type="ARBA" id="ARBA00022989"/>
    </source>
</evidence>
<sequence length="492" mass="53160">MRKLVLPIDVLANNLMGIGKGKTDYLLSLIREGKQMTLGQQLRLTAYLSVPAIMAQISSIAMQYIDASMVGSLGANAAASIGLVSTTTWLFWGGCAAAAMGFSVQVAHRIGAGDFVEAKKILRQAVTATLVFSSLLAVGGICISGMLPLWLGGDEAIWNDSSLYFRIFALFLPALQLNFLAGGMLRCSGNMRVPAMLNIMMCLLDVVFNFFLIFPTRHVEWFGVVFTAPGAGLGVKGAILGTVLAELVTTGGMMWYLCRRSPMLKFVGERGSFLPKRETLRKSFRISLPMGFEHMAICGAQIATTVVVAPLGIVAIAANSFAIIAESLCYMPGYGISEAATTLVGQSLGANRIRLLRRFANITVWSGMLIMGVMGALIYVAAPQIIGVMTPVEEIRTLGIEILRIEAFAEPMFAASIVAYGVFVGVGNTFVPSLMNFGSIWGVRLTLAAWLAPTMGLRGVWLAMCIELCFRGVIFLARLWGSNWIYKLRINR</sequence>